<dbReference type="InterPro" id="IPR000651">
    <property type="entry name" value="Ras-like_Gua-exchang_fac_N"/>
</dbReference>
<dbReference type="GO" id="GO:0005085">
    <property type="term" value="F:guanyl-nucleotide exchange factor activity"/>
    <property type="evidence" value="ECO:0007669"/>
    <property type="project" value="UniProtKB-KW"/>
</dbReference>
<evidence type="ECO:0000256" key="1">
    <source>
        <dbReference type="ARBA" id="ARBA00022658"/>
    </source>
</evidence>
<dbReference type="InterPro" id="IPR008937">
    <property type="entry name" value="Ras-like_GEF"/>
</dbReference>
<feature type="domain" description="N-terminal Ras-GEF" evidence="5">
    <location>
        <begin position="40"/>
        <end position="166"/>
    </location>
</feature>
<dbReference type="PANTHER" id="PTHR23113:SF348">
    <property type="entry name" value="GUANYL-NUCLEOTIDE EXCHANGE FACTOR RASGEF, PUTATIVE (AFU_ORTHOLOGUE AFUA_1G04700)-RELATED"/>
    <property type="match status" value="1"/>
</dbReference>
<sequence length="510" mass="57322">MSILSAIALPLYQADISSCQNYTFGGLERQAQKELGFFGKPAKVTGVSFDELVDRLLAPNMSVADRNFTDIFLCFFRKFAAPIELFSAILVRLESVADDKSVNHLTRTASQLRIIDIAAKWVSIYPGDFAYPSTKRRLEAFITHLGTEPVFAVVAQKMRSCLHHVVEDDDTGWARTDADIEGSESEYLQDGSSNSQPSTDQSFSEKLSKLQLGQGELSADRRPSKTGSVSSSTHETESTAPLAAAIYNSVEDYEREAATMIPTGTLPLDKNRYRIFMDIPDDEVADEITRIDWVLFSSIRVRDLVRHFSLPPDQKEKCKSLQNVNRMINHFNHIARWVANMILIHDKAKRRALMVGKFISIALKLRHLNNYNGLAAVMAGVNGTAIHRLRQTRALIPKEVQRRFARLSLLMGNVRKKFGAYHLAWENSPLPRIPFVAAHRLDLVSAAEASQTFVGAKGDRINWEKFEVILGIMESQGTSYPNLARNLLAYKVIMDCRIPLDDEVRNHCDC</sequence>
<reference evidence="7" key="1">
    <citation type="journal article" date="2023" name="Mol. Phylogenet. Evol.">
        <title>Genome-scale phylogeny and comparative genomics of the fungal order Sordariales.</title>
        <authorList>
            <person name="Hensen N."/>
            <person name="Bonometti L."/>
            <person name="Westerberg I."/>
            <person name="Brannstrom I.O."/>
            <person name="Guillou S."/>
            <person name="Cros-Aarteil S."/>
            <person name="Calhoun S."/>
            <person name="Haridas S."/>
            <person name="Kuo A."/>
            <person name="Mondo S."/>
            <person name="Pangilinan J."/>
            <person name="Riley R."/>
            <person name="LaButti K."/>
            <person name="Andreopoulos B."/>
            <person name="Lipzen A."/>
            <person name="Chen C."/>
            <person name="Yan M."/>
            <person name="Daum C."/>
            <person name="Ng V."/>
            <person name="Clum A."/>
            <person name="Steindorff A."/>
            <person name="Ohm R.A."/>
            <person name="Martin F."/>
            <person name="Silar P."/>
            <person name="Natvig D.O."/>
            <person name="Lalanne C."/>
            <person name="Gautier V."/>
            <person name="Ament-Velasquez S.L."/>
            <person name="Kruys A."/>
            <person name="Hutchinson M.I."/>
            <person name="Powell A.J."/>
            <person name="Barry K."/>
            <person name="Miller A.N."/>
            <person name="Grigoriev I.V."/>
            <person name="Debuchy R."/>
            <person name="Gladieux P."/>
            <person name="Hiltunen Thoren M."/>
            <person name="Johannesson H."/>
        </authorList>
    </citation>
    <scope>NUCLEOTIDE SEQUENCE [LARGE SCALE GENOMIC DNA]</scope>
    <source>
        <strain evidence="7">CBS 340.73</strain>
    </source>
</reference>
<organism evidence="6 7">
    <name type="scientific">Diplogelasinospora grovesii</name>
    <dbReference type="NCBI Taxonomy" id="303347"/>
    <lineage>
        <taxon>Eukaryota</taxon>
        <taxon>Fungi</taxon>
        <taxon>Dikarya</taxon>
        <taxon>Ascomycota</taxon>
        <taxon>Pezizomycotina</taxon>
        <taxon>Sordariomycetes</taxon>
        <taxon>Sordariomycetidae</taxon>
        <taxon>Sordariales</taxon>
        <taxon>Diplogelasinosporaceae</taxon>
        <taxon>Diplogelasinospora</taxon>
    </lineage>
</organism>
<dbReference type="GO" id="GO:0007265">
    <property type="term" value="P:Ras protein signal transduction"/>
    <property type="evidence" value="ECO:0007669"/>
    <property type="project" value="TreeGrafter"/>
</dbReference>
<dbReference type="InterPro" id="IPR023578">
    <property type="entry name" value="Ras_GEF_dom_sf"/>
</dbReference>
<evidence type="ECO:0000259" key="4">
    <source>
        <dbReference type="PROSITE" id="PS50009"/>
    </source>
</evidence>
<dbReference type="Gene3D" id="1.20.870.10">
    <property type="entry name" value="Son of sevenless (SoS) protein Chain: S domain 1"/>
    <property type="match status" value="1"/>
</dbReference>
<protein>
    <submittedName>
        <fullName evidence="6">Ras guanine nucleotide exchange factor domain-containing protein</fullName>
    </submittedName>
</protein>
<evidence type="ECO:0000313" key="7">
    <source>
        <dbReference type="Proteomes" id="UP001303473"/>
    </source>
</evidence>
<dbReference type="Pfam" id="PF00618">
    <property type="entry name" value="RasGEF_N"/>
    <property type="match status" value="1"/>
</dbReference>
<dbReference type="PROSITE" id="PS50212">
    <property type="entry name" value="RASGEF_NTER"/>
    <property type="match status" value="1"/>
</dbReference>
<dbReference type="GO" id="GO:0005886">
    <property type="term" value="C:plasma membrane"/>
    <property type="evidence" value="ECO:0007669"/>
    <property type="project" value="TreeGrafter"/>
</dbReference>
<dbReference type="Gene3D" id="1.10.840.10">
    <property type="entry name" value="Ras guanine-nucleotide exchange factors catalytic domain"/>
    <property type="match status" value="1"/>
</dbReference>
<name>A0AAN6MZT4_9PEZI</name>
<dbReference type="Pfam" id="PF00617">
    <property type="entry name" value="RasGEF"/>
    <property type="match status" value="1"/>
</dbReference>
<feature type="region of interest" description="Disordered" evidence="3">
    <location>
        <begin position="184"/>
        <end position="240"/>
    </location>
</feature>
<feature type="compositionally biased region" description="Polar residues" evidence="3">
    <location>
        <begin position="190"/>
        <end position="205"/>
    </location>
</feature>
<proteinExistence type="predicted"/>
<dbReference type="PANTHER" id="PTHR23113">
    <property type="entry name" value="GUANINE NUCLEOTIDE EXCHANGE FACTOR"/>
    <property type="match status" value="1"/>
</dbReference>
<feature type="domain" description="Ras-GEF" evidence="4">
    <location>
        <begin position="280"/>
        <end position="510"/>
    </location>
</feature>
<dbReference type="InterPro" id="IPR001895">
    <property type="entry name" value="RASGEF_cat_dom"/>
</dbReference>
<gene>
    <name evidence="6" type="ORF">QBC46DRAFT_269398</name>
</gene>
<dbReference type="EMBL" id="MU853880">
    <property type="protein sequence ID" value="KAK3936541.1"/>
    <property type="molecule type" value="Genomic_DNA"/>
</dbReference>
<keyword evidence="7" id="KW-1185">Reference proteome</keyword>
<accession>A0AAN6MZT4</accession>
<dbReference type="CDD" id="cd06224">
    <property type="entry name" value="REM"/>
    <property type="match status" value="1"/>
</dbReference>
<dbReference type="InterPro" id="IPR036964">
    <property type="entry name" value="RASGEF_cat_dom_sf"/>
</dbReference>
<dbReference type="SMART" id="SM00147">
    <property type="entry name" value="RasGEF"/>
    <property type="match status" value="1"/>
</dbReference>
<evidence type="ECO:0000313" key="6">
    <source>
        <dbReference type="EMBL" id="KAK3936541.1"/>
    </source>
</evidence>
<evidence type="ECO:0000259" key="5">
    <source>
        <dbReference type="PROSITE" id="PS50212"/>
    </source>
</evidence>
<comment type="caution">
    <text evidence="6">The sequence shown here is derived from an EMBL/GenBank/DDBJ whole genome shotgun (WGS) entry which is preliminary data.</text>
</comment>
<evidence type="ECO:0000256" key="2">
    <source>
        <dbReference type="PROSITE-ProRule" id="PRU00168"/>
    </source>
</evidence>
<keyword evidence="1 2" id="KW-0344">Guanine-nucleotide releasing factor</keyword>
<dbReference type="Proteomes" id="UP001303473">
    <property type="component" value="Unassembled WGS sequence"/>
</dbReference>
<evidence type="ECO:0000256" key="3">
    <source>
        <dbReference type="SAM" id="MobiDB-lite"/>
    </source>
</evidence>
<dbReference type="PROSITE" id="PS50009">
    <property type="entry name" value="RASGEF_CAT"/>
    <property type="match status" value="1"/>
</dbReference>
<dbReference type="AlphaFoldDB" id="A0AAN6MZT4"/>
<dbReference type="SUPFAM" id="SSF48366">
    <property type="entry name" value="Ras GEF"/>
    <property type="match status" value="1"/>
</dbReference>